<keyword evidence="1" id="KW-0812">Transmembrane</keyword>
<keyword evidence="3" id="KW-1185">Reference proteome</keyword>
<dbReference type="PANTHER" id="PTHR37577:SF1">
    <property type="entry name" value="INTEGRAL MEMBRANE PROTEIN"/>
    <property type="match status" value="1"/>
</dbReference>
<proteinExistence type="predicted"/>
<feature type="transmembrane region" description="Helical" evidence="1">
    <location>
        <begin position="194"/>
        <end position="216"/>
    </location>
</feature>
<sequence length="351" mass="40072">MHSWVRKGRKILEAVLLSFSDQQIITGLSMLIATRFYIGCSISAYHYDIVCNLVLMSVVTHLCSITFITPYLHHRAILLGIARVLLIGLTFLFAGFMFAERNNHHFPTGKPHYAPTNRTQIPYLIAPAACFVSGNDNIKNWVKEDLKILWGSMHVTGFTQYAILVTFTVFSFSLAAISPLVCPKKHPRIKSLLWLARVPLLIAAWVIAGTTTGKFMQMRAWMHESIWPADASEYDWTFGQFLPLLLMMLAGLAIVEAFSDHLEDALFNNLRHFWNFLLSTIIGKACCKILRRSWNLFRWGQWLRKEPFIVSCSESQQFLPLKGGVSSWKEVEDDKGPITSWKEIELEDESV</sequence>
<name>A0AA39QXG1_9LECA</name>
<evidence type="ECO:0000313" key="2">
    <source>
        <dbReference type="EMBL" id="KAK0510211.1"/>
    </source>
</evidence>
<feature type="transmembrane region" description="Helical" evidence="1">
    <location>
        <begin position="44"/>
        <end position="69"/>
    </location>
</feature>
<keyword evidence="1" id="KW-1133">Transmembrane helix</keyword>
<feature type="transmembrane region" description="Helical" evidence="1">
    <location>
        <begin position="236"/>
        <end position="255"/>
    </location>
</feature>
<dbReference type="AlphaFoldDB" id="A0AA39QXG1"/>
<evidence type="ECO:0000256" key="1">
    <source>
        <dbReference type="SAM" id="Phobius"/>
    </source>
</evidence>
<gene>
    <name evidence="2" type="ORF">JMJ35_007605</name>
</gene>
<dbReference type="InterPro" id="IPR053018">
    <property type="entry name" value="Elsinochrome_Biosynth-Asso"/>
</dbReference>
<dbReference type="PANTHER" id="PTHR37577">
    <property type="entry name" value="INTEGRAL MEMBRANE PROTEIN"/>
    <property type="match status" value="1"/>
</dbReference>
<reference evidence="2" key="1">
    <citation type="submission" date="2023-03" db="EMBL/GenBank/DDBJ databases">
        <title>Complete genome of Cladonia borealis.</title>
        <authorList>
            <person name="Park H."/>
        </authorList>
    </citation>
    <scope>NUCLEOTIDE SEQUENCE</scope>
    <source>
        <strain evidence="2">ANT050790</strain>
    </source>
</reference>
<protein>
    <submittedName>
        <fullName evidence="2">Uncharacterized protein</fullName>
    </submittedName>
</protein>
<evidence type="ECO:0000313" key="3">
    <source>
        <dbReference type="Proteomes" id="UP001166286"/>
    </source>
</evidence>
<dbReference type="EMBL" id="JAFEKC020000017">
    <property type="protein sequence ID" value="KAK0510211.1"/>
    <property type="molecule type" value="Genomic_DNA"/>
</dbReference>
<dbReference type="Proteomes" id="UP001166286">
    <property type="component" value="Unassembled WGS sequence"/>
</dbReference>
<feature type="transmembrane region" description="Helical" evidence="1">
    <location>
        <begin position="161"/>
        <end position="182"/>
    </location>
</feature>
<organism evidence="2 3">
    <name type="scientific">Cladonia borealis</name>
    <dbReference type="NCBI Taxonomy" id="184061"/>
    <lineage>
        <taxon>Eukaryota</taxon>
        <taxon>Fungi</taxon>
        <taxon>Dikarya</taxon>
        <taxon>Ascomycota</taxon>
        <taxon>Pezizomycotina</taxon>
        <taxon>Lecanoromycetes</taxon>
        <taxon>OSLEUM clade</taxon>
        <taxon>Lecanoromycetidae</taxon>
        <taxon>Lecanorales</taxon>
        <taxon>Lecanorineae</taxon>
        <taxon>Cladoniaceae</taxon>
        <taxon>Cladonia</taxon>
    </lineage>
</organism>
<comment type="caution">
    <text evidence="2">The sequence shown here is derived from an EMBL/GenBank/DDBJ whole genome shotgun (WGS) entry which is preliminary data.</text>
</comment>
<keyword evidence="1" id="KW-0472">Membrane</keyword>
<feature type="transmembrane region" description="Helical" evidence="1">
    <location>
        <begin position="76"/>
        <end position="99"/>
    </location>
</feature>
<accession>A0AA39QXG1</accession>